<feature type="compositionally biased region" description="Polar residues" evidence="1">
    <location>
        <begin position="55"/>
        <end position="80"/>
    </location>
</feature>
<sequence length="80" mass="8259">MNSKKTSSSVASQASRALRSSSTSKIQRQLAGSALSQAKSGHQTGKKMEGVASAALNSPKYSSTTKTLAGSVLSQSDKKR</sequence>
<organism evidence="3 5">
    <name type="scientific">Faecalibacterium prausnitzii</name>
    <dbReference type="NCBI Taxonomy" id="853"/>
    <lineage>
        <taxon>Bacteria</taxon>
        <taxon>Bacillati</taxon>
        <taxon>Bacillota</taxon>
        <taxon>Clostridia</taxon>
        <taxon>Eubacteriales</taxon>
        <taxon>Oscillospiraceae</taxon>
        <taxon>Faecalibacterium</taxon>
    </lineage>
</organism>
<comment type="caution">
    <text evidence="3">The sequence shown here is derived from an EMBL/GenBank/DDBJ whole genome shotgun (WGS) entry which is preliminary data.</text>
</comment>
<evidence type="ECO:0000313" key="2">
    <source>
        <dbReference type="EMBL" id="RAW51561.1"/>
    </source>
</evidence>
<protein>
    <submittedName>
        <fullName evidence="3">Uncharacterized protein</fullName>
    </submittedName>
</protein>
<feature type="region of interest" description="Disordered" evidence="1">
    <location>
        <begin position="1"/>
        <end position="80"/>
    </location>
</feature>
<dbReference type="Proteomes" id="UP000260733">
    <property type="component" value="Unassembled WGS sequence"/>
</dbReference>
<feature type="compositionally biased region" description="Polar residues" evidence="1">
    <location>
        <begin position="34"/>
        <end position="43"/>
    </location>
</feature>
<evidence type="ECO:0000313" key="4">
    <source>
        <dbReference type="Proteomes" id="UP000250997"/>
    </source>
</evidence>
<accession>A0A329TPA9</accession>
<dbReference type="AlphaFoldDB" id="A0A329TPA9"/>
<dbReference type="RefSeq" id="WP_117554650.1">
    <property type="nucleotide sequence ID" value="NZ_CP026548.1"/>
</dbReference>
<proteinExistence type="predicted"/>
<gene>
    <name evidence="2" type="ORF">C4N27_03505</name>
    <name evidence="3" type="ORF">DW855_11585</name>
</gene>
<reference evidence="3 5" key="2">
    <citation type="submission" date="2018-08" db="EMBL/GenBank/DDBJ databases">
        <title>A genome reference for cultivated species of the human gut microbiota.</title>
        <authorList>
            <person name="Zou Y."/>
            <person name="Xue W."/>
            <person name="Luo G."/>
        </authorList>
    </citation>
    <scope>NUCLEOTIDE SEQUENCE [LARGE SCALE GENOMIC DNA]</scope>
    <source>
        <strain evidence="3 5">AM37-13AC</strain>
    </source>
</reference>
<feature type="compositionally biased region" description="Low complexity" evidence="1">
    <location>
        <begin position="1"/>
        <end position="25"/>
    </location>
</feature>
<evidence type="ECO:0000313" key="5">
    <source>
        <dbReference type="Proteomes" id="UP000260733"/>
    </source>
</evidence>
<name>A0A329TPA9_9FIRM</name>
<reference evidence="2 4" key="1">
    <citation type="submission" date="2018-02" db="EMBL/GenBank/DDBJ databases">
        <title>Complete genome sequencing of Faecalibacterium prausnitzii strains isolated from the human gut.</title>
        <authorList>
            <person name="Fitzgerald B.C."/>
            <person name="Shkoporov A.N."/>
            <person name="Ross P.R."/>
            <person name="Hill C."/>
        </authorList>
    </citation>
    <scope>NUCLEOTIDE SEQUENCE [LARGE SCALE GENOMIC DNA]</scope>
    <source>
        <strain evidence="2 4">APC942/18-1</strain>
    </source>
</reference>
<dbReference type="EMBL" id="PRLA01000002">
    <property type="protein sequence ID" value="RAW51561.1"/>
    <property type="molecule type" value="Genomic_DNA"/>
</dbReference>
<dbReference type="EMBL" id="QVFB01000020">
    <property type="protein sequence ID" value="RGC16433.1"/>
    <property type="molecule type" value="Genomic_DNA"/>
</dbReference>
<dbReference type="Proteomes" id="UP000250997">
    <property type="component" value="Unassembled WGS sequence"/>
</dbReference>
<evidence type="ECO:0000256" key="1">
    <source>
        <dbReference type="SAM" id="MobiDB-lite"/>
    </source>
</evidence>
<evidence type="ECO:0000313" key="3">
    <source>
        <dbReference type="EMBL" id="RGC16433.1"/>
    </source>
</evidence>